<keyword evidence="4 7" id="KW-0547">Nucleotide-binding</keyword>
<evidence type="ECO:0000256" key="3">
    <source>
        <dbReference type="ARBA" id="ARBA00022679"/>
    </source>
</evidence>
<dbReference type="InterPro" id="IPR006282">
    <property type="entry name" value="Thi_PPkinase"/>
</dbReference>
<comment type="similarity">
    <text evidence="2 7">Belongs to the thiamine pyrophosphokinase family.</text>
</comment>
<dbReference type="GO" id="GO:0006772">
    <property type="term" value="P:thiamine metabolic process"/>
    <property type="evidence" value="ECO:0007669"/>
    <property type="project" value="InterPro"/>
</dbReference>
<evidence type="ECO:0000256" key="7">
    <source>
        <dbReference type="PIRNR" id="PIRNR031057"/>
    </source>
</evidence>
<dbReference type="InterPro" id="IPR016966">
    <property type="entry name" value="Thiamin_pyrophosphokinase_euk"/>
</dbReference>
<dbReference type="OrthoDB" id="25149at2759"/>
<gene>
    <name evidence="9" type="ORF">K470DRAFT_257877</name>
</gene>
<dbReference type="GO" id="GO:0030975">
    <property type="term" value="F:thiamine binding"/>
    <property type="evidence" value="ECO:0007669"/>
    <property type="project" value="UniProtKB-UniRule"/>
</dbReference>
<dbReference type="SMART" id="SM00983">
    <property type="entry name" value="TPK_B1_binding"/>
    <property type="match status" value="1"/>
</dbReference>
<evidence type="ECO:0000313" key="9">
    <source>
        <dbReference type="EMBL" id="KAF2860436.1"/>
    </source>
</evidence>
<dbReference type="EC" id="2.7.6.2" evidence="7"/>
<evidence type="ECO:0000259" key="8">
    <source>
        <dbReference type="SMART" id="SM00983"/>
    </source>
</evidence>
<evidence type="ECO:0000313" key="10">
    <source>
        <dbReference type="Proteomes" id="UP000799421"/>
    </source>
</evidence>
<evidence type="ECO:0000256" key="1">
    <source>
        <dbReference type="ARBA" id="ARBA00005078"/>
    </source>
</evidence>
<dbReference type="PANTHER" id="PTHR13622">
    <property type="entry name" value="THIAMIN PYROPHOSPHOKINASE"/>
    <property type="match status" value="1"/>
</dbReference>
<keyword evidence="6 7" id="KW-0067">ATP-binding</keyword>
<dbReference type="InterPro" id="IPR036371">
    <property type="entry name" value="TPK_B1-bd_sf"/>
</dbReference>
<dbReference type="Pfam" id="PF04265">
    <property type="entry name" value="TPK_B1_binding"/>
    <property type="match status" value="1"/>
</dbReference>
<dbReference type="InterPro" id="IPR036759">
    <property type="entry name" value="TPK_catalytic_sf"/>
</dbReference>
<organism evidence="9 10">
    <name type="scientific">Piedraia hortae CBS 480.64</name>
    <dbReference type="NCBI Taxonomy" id="1314780"/>
    <lineage>
        <taxon>Eukaryota</taxon>
        <taxon>Fungi</taxon>
        <taxon>Dikarya</taxon>
        <taxon>Ascomycota</taxon>
        <taxon>Pezizomycotina</taxon>
        <taxon>Dothideomycetes</taxon>
        <taxon>Dothideomycetidae</taxon>
        <taxon>Capnodiales</taxon>
        <taxon>Piedraiaceae</taxon>
        <taxon>Piedraia</taxon>
    </lineage>
</organism>
<dbReference type="Gene3D" id="3.40.50.10240">
    <property type="entry name" value="Thiamin pyrophosphokinase, catalytic domain"/>
    <property type="match status" value="1"/>
</dbReference>
<feature type="domain" description="Thiamin pyrophosphokinase thiamin-binding" evidence="8">
    <location>
        <begin position="171"/>
        <end position="237"/>
    </location>
</feature>
<dbReference type="SUPFAM" id="SSF63999">
    <property type="entry name" value="Thiamin pyrophosphokinase, catalytic domain"/>
    <property type="match status" value="1"/>
</dbReference>
<evidence type="ECO:0000256" key="4">
    <source>
        <dbReference type="ARBA" id="ARBA00022741"/>
    </source>
</evidence>
<dbReference type="GO" id="GO:0016301">
    <property type="term" value="F:kinase activity"/>
    <property type="evidence" value="ECO:0007669"/>
    <property type="project" value="UniProtKB-UniRule"/>
</dbReference>
<dbReference type="PIRSF" id="PIRSF031057">
    <property type="entry name" value="Thiamin_pyrophosphokinase"/>
    <property type="match status" value="1"/>
</dbReference>
<dbReference type="InterPro" id="IPR007371">
    <property type="entry name" value="TPK_catalytic"/>
</dbReference>
<proteinExistence type="inferred from homology"/>
<dbReference type="Pfam" id="PF04263">
    <property type="entry name" value="TPK_catalytic"/>
    <property type="match status" value="1"/>
</dbReference>
<dbReference type="NCBIfam" id="TIGR01378">
    <property type="entry name" value="thi_PPkinase"/>
    <property type="match status" value="1"/>
</dbReference>
<accession>A0A6A7BYJ6</accession>
<comment type="pathway">
    <text evidence="1 7">Cofactor biosynthesis; thiamine diphosphate biosynthesis; thiamine diphosphate from thiamine: step 1/1.</text>
</comment>
<dbReference type="SUPFAM" id="SSF63862">
    <property type="entry name" value="Thiamin pyrophosphokinase, substrate-binding domain"/>
    <property type="match status" value="1"/>
</dbReference>
<name>A0A6A7BYJ6_9PEZI</name>
<comment type="catalytic activity">
    <reaction evidence="7">
        <text>thiamine + ATP = thiamine diphosphate + AMP + H(+)</text>
        <dbReference type="Rhea" id="RHEA:11576"/>
        <dbReference type="ChEBI" id="CHEBI:15378"/>
        <dbReference type="ChEBI" id="CHEBI:18385"/>
        <dbReference type="ChEBI" id="CHEBI:30616"/>
        <dbReference type="ChEBI" id="CHEBI:58937"/>
        <dbReference type="ChEBI" id="CHEBI:456215"/>
    </reaction>
</comment>
<evidence type="ECO:0000256" key="5">
    <source>
        <dbReference type="ARBA" id="ARBA00022777"/>
    </source>
</evidence>
<dbReference type="GO" id="GO:0005524">
    <property type="term" value="F:ATP binding"/>
    <property type="evidence" value="ECO:0007669"/>
    <property type="project" value="UniProtKB-UniRule"/>
</dbReference>
<reference evidence="9" key="1">
    <citation type="journal article" date="2020" name="Stud. Mycol.">
        <title>101 Dothideomycetes genomes: a test case for predicting lifestyles and emergence of pathogens.</title>
        <authorList>
            <person name="Haridas S."/>
            <person name="Albert R."/>
            <person name="Binder M."/>
            <person name="Bloem J."/>
            <person name="Labutti K."/>
            <person name="Salamov A."/>
            <person name="Andreopoulos B."/>
            <person name="Baker S."/>
            <person name="Barry K."/>
            <person name="Bills G."/>
            <person name="Bluhm B."/>
            <person name="Cannon C."/>
            <person name="Castanera R."/>
            <person name="Culley D."/>
            <person name="Daum C."/>
            <person name="Ezra D."/>
            <person name="Gonzalez J."/>
            <person name="Henrissat B."/>
            <person name="Kuo A."/>
            <person name="Liang C."/>
            <person name="Lipzen A."/>
            <person name="Lutzoni F."/>
            <person name="Magnuson J."/>
            <person name="Mondo S."/>
            <person name="Nolan M."/>
            <person name="Ohm R."/>
            <person name="Pangilinan J."/>
            <person name="Park H.-J."/>
            <person name="Ramirez L."/>
            <person name="Alfaro M."/>
            <person name="Sun H."/>
            <person name="Tritt A."/>
            <person name="Yoshinaga Y."/>
            <person name="Zwiers L.-H."/>
            <person name="Turgeon B."/>
            <person name="Goodwin S."/>
            <person name="Spatafora J."/>
            <person name="Crous P."/>
            <person name="Grigoriev I."/>
        </authorList>
    </citation>
    <scope>NUCLEOTIDE SEQUENCE</scope>
    <source>
        <strain evidence="9">CBS 480.64</strain>
    </source>
</reference>
<sequence>MAVLRPGDMFAAESDTTALLILNCPIQGVGMLRKLHANVGYCICADGGANRVYDILMEEYGERGWRDALKVALPNEIHGDLDSIEGMVRERYAALGVRITKDGDTESTDFGKCIDILRERVDGLRDVVVLGSLGGRVDQGLGLVGELLRVAGKVRVWLVTERSLSFVVHPGETTVELGEWKRGSHVGVLPVYGPATLGTHGLKWDVTAWETEMGGKVSSCNMLAADRVVIQVNREVLFTVELAIH</sequence>
<dbReference type="AlphaFoldDB" id="A0A6A7BYJ6"/>
<evidence type="ECO:0000256" key="6">
    <source>
        <dbReference type="ARBA" id="ARBA00022840"/>
    </source>
</evidence>
<evidence type="ECO:0000256" key="2">
    <source>
        <dbReference type="ARBA" id="ARBA00006785"/>
    </source>
</evidence>
<dbReference type="EMBL" id="MU005981">
    <property type="protein sequence ID" value="KAF2860436.1"/>
    <property type="molecule type" value="Genomic_DNA"/>
</dbReference>
<dbReference type="Proteomes" id="UP000799421">
    <property type="component" value="Unassembled WGS sequence"/>
</dbReference>
<dbReference type="CDD" id="cd07995">
    <property type="entry name" value="TPK"/>
    <property type="match status" value="1"/>
</dbReference>
<dbReference type="UniPathway" id="UPA00060">
    <property type="reaction ID" value="UER00597"/>
</dbReference>
<dbReference type="InterPro" id="IPR007373">
    <property type="entry name" value="Thiamin_PyroPKinase_B1-bd"/>
</dbReference>
<dbReference type="GO" id="GO:0009229">
    <property type="term" value="P:thiamine diphosphate biosynthetic process"/>
    <property type="evidence" value="ECO:0007669"/>
    <property type="project" value="UniProtKB-UniRule"/>
</dbReference>
<keyword evidence="10" id="KW-1185">Reference proteome</keyword>
<protein>
    <recommendedName>
        <fullName evidence="7">Thiamine pyrophosphokinase</fullName>
        <ecNumber evidence="7">2.7.6.2</ecNumber>
    </recommendedName>
</protein>
<dbReference type="GO" id="GO:0004788">
    <property type="term" value="F:thiamine diphosphokinase activity"/>
    <property type="evidence" value="ECO:0007669"/>
    <property type="project" value="UniProtKB-UniRule"/>
</dbReference>
<keyword evidence="5 7" id="KW-0418">Kinase</keyword>
<dbReference type="PANTHER" id="PTHR13622:SF8">
    <property type="entry name" value="THIAMIN PYROPHOSPHOKINASE 1"/>
    <property type="match status" value="1"/>
</dbReference>
<keyword evidence="3 7" id="KW-0808">Transferase</keyword>